<dbReference type="GO" id="GO:0030127">
    <property type="term" value="C:COPII vesicle coat"/>
    <property type="evidence" value="ECO:0007669"/>
    <property type="project" value="TreeGrafter"/>
</dbReference>
<dbReference type="OrthoDB" id="542917at2759"/>
<evidence type="ECO:0000313" key="6">
    <source>
        <dbReference type="Proteomes" id="UP001143981"/>
    </source>
</evidence>
<keyword evidence="1" id="KW-0813">Transport</keyword>
<feature type="compositionally biased region" description="Polar residues" evidence="4">
    <location>
        <begin position="20"/>
        <end position="34"/>
    </location>
</feature>
<dbReference type="GO" id="GO:0005198">
    <property type="term" value="F:structural molecule activity"/>
    <property type="evidence" value="ECO:0007669"/>
    <property type="project" value="TreeGrafter"/>
</dbReference>
<dbReference type="GO" id="GO:0070971">
    <property type="term" value="C:endoplasmic reticulum exit site"/>
    <property type="evidence" value="ECO:0007669"/>
    <property type="project" value="TreeGrafter"/>
</dbReference>
<name>A0A9W8CZI7_9FUNG</name>
<comment type="caution">
    <text evidence="5">The sequence shown here is derived from an EMBL/GenBank/DDBJ whole genome shotgun (WGS) entry which is preliminary data.</text>
</comment>
<evidence type="ECO:0000256" key="2">
    <source>
        <dbReference type="ARBA" id="ARBA00022574"/>
    </source>
</evidence>
<gene>
    <name evidence="5" type="ORF">LPJ61_002575</name>
</gene>
<dbReference type="Proteomes" id="UP001143981">
    <property type="component" value="Unassembled WGS sequence"/>
</dbReference>
<keyword evidence="3" id="KW-0677">Repeat</keyword>
<sequence length="236" mass="25232">MPPPPPQPQASMPPKGSVLVPTQSTASMASLRSQVESERKAASSSSAYRDFTGGGHADVGHWNDPPTVVFKPQKKQTAAKKAANEPPSPSPSLSPFMIVDAAVTPNGTAVAEATETNCKRDIASLVSLPEQTQEQAEELTRALRRAVEGIDVDTASPMTRRMVDDTNKRLEVLDERLPALDPQLVGAACTIALLIDKGLLTEAADAHRDLMQAGYDGELKWLVGIKRVIELCQKSA</sequence>
<accession>A0A9W8CZI7</accession>
<dbReference type="EMBL" id="JANBOI010000338">
    <property type="protein sequence ID" value="KAJ1731361.1"/>
    <property type="molecule type" value="Genomic_DNA"/>
</dbReference>
<protein>
    <recommendedName>
        <fullName evidence="7">SRA1/Sec31 domain-containing protein</fullName>
    </recommendedName>
</protein>
<keyword evidence="6" id="KW-1185">Reference proteome</keyword>
<evidence type="ECO:0000256" key="3">
    <source>
        <dbReference type="ARBA" id="ARBA00022737"/>
    </source>
</evidence>
<dbReference type="PANTHER" id="PTHR13923">
    <property type="entry name" value="SEC31-RELATED PROTEIN"/>
    <property type="match status" value="1"/>
</dbReference>
<keyword evidence="2" id="KW-0853">WD repeat</keyword>
<evidence type="ECO:0000256" key="4">
    <source>
        <dbReference type="SAM" id="MobiDB-lite"/>
    </source>
</evidence>
<organism evidence="5 6">
    <name type="scientific">Coemansia biformis</name>
    <dbReference type="NCBI Taxonomy" id="1286918"/>
    <lineage>
        <taxon>Eukaryota</taxon>
        <taxon>Fungi</taxon>
        <taxon>Fungi incertae sedis</taxon>
        <taxon>Zoopagomycota</taxon>
        <taxon>Kickxellomycotina</taxon>
        <taxon>Kickxellomycetes</taxon>
        <taxon>Kickxellales</taxon>
        <taxon>Kickxellaceae</taxon>
        <taxon>Coemansia</taxon>
    </lineage>
</organism>
<dbReference type="AlphaFoldDB" id="A0A9W8CZI7"/>
<reference evidence="5" key="1">
    <citation type="submission" date="2022-07" db="EMBL/GenBank/DDBJ databases">
        <title>Phylogenomic reconstructions and comparative analyses of Kickxellomycotina fungi.</title>
        <authorList>
            <person name="Reynolds N.K."/>
            <person name="Stajich J.E."/>
            <person name="Barry K."/>
            <person name="Grigoriev I.V."/>
            <person name="Crous P."/>
            <person name="Smith M.E."/>
        </authorList>
    </citation>
    <scope>NUCLEOTIDE SEQUENCE</scope>
    <source>
        <strain evidence="5">BCRC 34381</strain>
    </source>
</reference>
<dbReference type="Gene3D" id="1.20.940.10">
    <property type="entry name" value="Functional domain of the splicing factor Prp18"/>
    <property type="match status" value="1"/>
</dbReference>
<dbReference type="InterPro" id="IPR040251">
    <property type="entry name" value="SEC31-like"/>
</dbReference>
<proteinExistence type="predicted"/>
<feature type="region of interest" description="Disordered" evidence="4">
    <location>
        <begin position="1"/>
        <end position="93"/>
    </location>
</feature>
<dbReference type="GO" id="GO:0090110">
    <property type="term" value="P:COPII-coated vesicle cargo loading"/>
    <property type="evidence" value="ECO:0007669"/>
    <property type="project" value="TreeGrafter"/>
</dbReference>
<evidence type="ECO:0000256" key="1">
    <source>
        <dbReference type="ARBA" id="ARBA00022448"/>
    </source>
</evidence>
<evidence type="ECO:0008006" key="7">
    <source>
        <dbReference type="Google" id="ProtNLM"/>
    </source>
</evidence>
<dbReference type="PANTHER" id="PTHR13923:SF11">
    <property type="entry name" value="SECRETORY 31, ISOFORM D"/>
    <property type="match status" value="1"/>
</dbReference>
<evidence type="ECO:0000313" key="5">
    <source>
        <dbReference type="EMBL" id="KAJ1731361.1"/>
    </source>
</evidence>
<dbReference type="GO" id="GO:0007029">
    <property type="term" value="P:endoplasmic reticulum organization"/>
    <property type="evidence" value="ECO:0007669"/>
    <property type="project" value="TreeGrafter"/>
</dbReference>